<dbReference type="AlphaFoldDB" id="A0A9N9JLM1"/>
<gene>
    <name evidence="2" type="ORF">DERYTH_LOCUS20556</name>
</gene>
<feature type="region of interest" description="Disordered" evidence="1">
    <location>
        <begin position="194"/>
        <end position="230"/>
    </location>
</feature>
<accession>A0A9N9JLM1</accession>
<evidence type="ECO:0000313" key="3">
    <source>
        <dbReference type="Proteomes" id="UP000789405"/>
    </source>
</evidence>
<sequence length="230" mass="25755">QAGLFVCSDELLLVRRFVQANWSSPKNSDTNLDLHNACVKIGYLQIEQLATDSAAQINNNDCQDVRIVLTLSGEIYLKTNTNQRLLRHNLQSEDNKPLGMKVDGIFHTPGNKKFEIGMVELSGGYLTSDMSQYIKDHVKGCWGGLDNFFKLLKEFKKSHRHNTALYSQSSILRDYVGNVNENLLLNPTGKRARTINPYSLTSNDHSDSNDSNENYSPSPSPSGYSDTLAH</sequence>
<dbReference type="Proteomes" id="UP000789405">
    <property type="component" value="Unassembled WGS sequence"/>
</dbReference>
<feature type="compositionally biased region" description="Low complexity" evidence="1">
    <location>
        <begin position="209"/>
        <end position="230"/>
    </location>
</feature>
<comment type="caution">
    <text evidence="2">The sequence shown here is derived from an EMBL/GenBank/DDBJ whole genome shotgun (WGS) entry which is preliminary data.</text>
</comment>
<feature type="non-terminal residue" evidence="2">
    <location>
        <position position="230"/>
    </location>
</feature>
<protein>
    <submittedName>
        <fullName evidence="2">4893_t:CDS:1</fullName>
    </submittedName>
</protein>
<reference evidence="2" key="1">
    <citation type="submission" date="2021-06" db="EMBL/GenBank/DDBJ databases">
        <authorList>
            <person name="Kallberg Y."/>
            <person name="Tangrot J."/>
            <person name="Rosling A."/>
        </authorList>
    </citation>
    <scope>NUCLEOTIDE SEQUENCE</scope>
    <source>
        <strain evidence="2">MA453B</strain>
    </source>
</reference>
<dbReference type="EMBL" id="CAJVPY010024427">
    <property type="protein sequence ID" value="CAG8786682.1"/>
    <property type="molecule type" value="Genomic_DNA"/>
</dbReference>
<name>A0A9N9JLM1_9GLOM</name>
<evidence type="ECO:0000313" key="2">
    <source>
        <dbReference type="EMBL" id="CAG8786682.1"/>
    </source>
</evidence>
<dbReference type="OrthoDB" id="2425129at2759"/>
<organism evidence="2 3">
    <name type="scientific">Dentiscutata erythropus</name>
    <dbReference type="NCBI Taxonomy" id="1348616"/>
    <lineage>
        <taxon>Eukaryota</taxon>
        <taxon>Fungi</taxon>
        <taxon>Fungi incertae sedis</taxon>
        <taxon>Mucoromycota</taxon>
        <taxon>Glomeromycotina</taxon>
        <taxon>Glomeromycetes</taxon>
        <taxon>Diversisporales</taxon>
        <taxon>Gigasporaceae</taxon>
        <taxon>Dentiscutata</taxon>
    </lineage>
</organism>
<keyword evidence="3" id="KW-1185">Reference proteome</keyword>
<proteinExistence type="predicted"/>
<evidence type="ECO:0000256" key="1">
    <source>
        <dbReference type="SAM" id="MobiDB-lite"/>
    </source>
</evidence>